<evidence type="ECO:0000313" key="3">
    <source>
        <dbReference type="EMBL" id="CAI8606574.1"/>
    </source>
</evidence>
<gene>
    <name evidence="3" type="ORF">VFH_III236560</name>
</gene>
<keyword evidence="2" id="KW-0175">Coiled coil</keyword>
<dbReference type="EMBL" id="OX451738">
    <property type="protein sequence ID" value="CAI8606574.1"/>
    <property type="molecule type" value="Genomic_DNA"/>
</dbReference>
<protein>
    <submittedName>
        <fullName evidence="3">Uncharacterized protein</fullName>
    </submittedName>
</protein>
<dbReference type="Gene3D" id="3.40.50.300">
    <property type="entry name" value="P-loop containing nucleotide triphosphate hydrolases"/>
    <property type="match status" value="1"/>
</dbReference>
<sequence>MDTLIFVVGKVSEYTVAHIEHQASYLIRYKANFKMLTDDVKDLDDERQRMMILVEEERRNAWPFPNLISLHQLSRKATKLIKDVVQVQGKRVSGPVGYLSAINGVASSSSTRGDEKYETRESLNQEIIKALAALNLGNIGVYELDGVGKTTLVEEVFQLSKQHKFFDEVVTTHVSKNLDLKTI</sequence>
<feature type="coiled-coil region" evidence="2">
    <location>
        <begin position="26"/>
        <end position="60"/>
    </location>
</feature>
<accession>A0AAV1A942</accession>
<keyword evidence="4" id="KW-1185">Reference proteome</keyword>
<name>A0AAV1A942_VICFA</name>
<dbReference type="Proteomes" id="UP001157006">
    <property type="component" value="Chromosome 3"/>
</dbReference>
<organism evidence="3 4">
    <name type="scientific">Vicia faba</name>
    <name type="common">Broad bean</name>
    <name type="synonym">Faba vulgaris</name>
    <dbReference type="NCBI Taxonomy" id="3906"/>
    <lineage>
        <taxon>Eukaryota</taxon>
        <taxon>Viridiplantae</taxon>
        <taxon>Streptophyta</taxon>
        <taxon>Embryophyta</taxon>
        <taxon>Tracheophyta</taxon>
        <taxon>Spermatophyta</taxon>
        <taxon>Magnoliopsida</taxon>
        <taxon>eudicotyledons</taxon>
        <taxon>Gunneridae</taxon>
        <taxon>Pentapetalae</taxon>
        <taxon>rosids</taxon>
        <taxon>fabids</taxon>
        <taxon>Fabales</taxon>
        <taxon>Fabaceae</taxon>
        <taxon>Papilionoideae</taxon>
        <taxon>50 kb inversion clade</taxon>
        <taxon>NPAAA clade</taxon>
        <taxon>Hologalegina</taxon>
        <taxon>IRL clade</taxon>
        <taxon>Fabeae</taxon>
        <taxon>Vicia</taxon>
    </lineage>
</organism>
<dbReference type="PANTHER" id="PTHR33463:SF198">
    <property type="entry name" value="RPP4C3"/>
    <property type="match status" value="1"/>
</dbReference>
<evidence type="ECO:0000256" key="1">
    <source>
        <dbReference type="ARBA" id="ARBA00022821"/>
    </source>
</evidence>
<dbReference type="SUPFAM" id="SSF52540">
    <property type="entry name" value="P-loop containing nucleoside triphosphate hydrolases"/>
    <property type="match status" value="1"/>
</dbReference>
<dbReference type="InterPro" id="IPR027417">
    <property type="entry name" value="P-loop_NTPase"/>
</dbReference>
<dbReference type="AlphaFoldDB" id="A0AAV1A942"/>
<dbReference type="PANTHER" id="PTHR33463">
    <property type="entry name" value="NB-ARC DOMAIN-CONTAINING PROTEIN-RELATED"/>
    <property type="match status" value="1"/>
</dbReference>
<reference evidence="3 4" key="1">
    <citation type="submission" date="2023-01" db="EMBL/GenBank/DDBJ databases">
        <authorList>
            <person name="Kreplak J."/>
        </authorList>
    </citation>
    <scope>NUCLEOTIDE SEQUENCE [LARGE SCALE GENOMIC DNA]</scope>
</reference>
<proteinExistence type="predicted"/>
<evidence type="ECO:0000256" key="2">
    <source>
        <dbReference type="SAM" id="Coils"/>
    </source>
</evidence>
<keyword evidence="1" id="KW-0611">Plant defense</keyword>
<evidence type="ECO:0000313" key="4">
    <source>
        <dbReference type="Proteomes" id="UP001157006"/>
    </source>
</evidence>
<dbReference type="InterPro" id="IPR050905">
    <property type="entry name" value="Plant_NBS-LRR"/>
</dbReference>